<evidence type="ECO:0000256" key="1">
    <source>
        <dbReference type="ARBA" id="ARBA00004201"/>
    </source>
</evidence>
<accession>A0A8S9YC72</accession>
<evidence type="ECO:0000256" key="3">
    <source>
        <dbReference type="SAM" id="MobiDB-lite"/>
    </source>
</evidence>
<gene>
    <name evidence="4" type="ORF">EG68_10621</name>
</gene>
<dbReference type="Proteomes" id="UP000822476">
    <property type="component" value="Unassembled WGS sequence"/>
</dbReference>
<protein>
    <submittedName>
        <fullName evidence="4">Uncharacterized protein</fullName>
    </submittedName>
</protein>
<feature type="compositionally biased region" description="Low complexity" evidence="3">
    <location>
        <begin position="930"/>
        <end position="944"/>
    </location>
</feature>
<keyword evidence="5" id="KW-1185">Reference proteome</keyword>
<dbReference type="PANTHER" id="PTHR21551">
    <property type="entry name" value="TOPOISOMERASE II-ASSOCIATED PROTEIN PAT1"/>
    <property type="match status" value="1"/>
</dbReference>
<organism evidence="4 5">
    <name type="scientific">Paragonimus skrjabini miyazakii</name>
    <dbReference type="NCBI Taxonomy" id="59628"/>
    <lineage>
        <taxon>Eukaryota</taxon>
        <taxon>Metazoa</taxon>
        <taxon>Spiralia</taxon>
        <taxon>Lophotrochozoa</taxon>
        <taxon>Platyhelminthes</taxon>
        <taxon>Trematoda</taxon>
        <taxon>Digenea</taxon>
        <taxon>Plagiorchiida</taxon>
        <taxon>Troglotremata</taxon>
        <taxon>Troglotrematidae</taxon>
        <taxon>Paragonimus</taxon>
    </lineage>
</organism>
<feature type="region of interest" description="Disordered" evidence="3">
    <location>
        <begin position="547"/>
        <end position="576"/>
    </location>
</feature>
<proteinExistence type="predicted"/>
<sequence length="976" mass="107706">MDCPAEDLDELNEETFGSAEAGTICDWEFEHERFAVSQGVVENKAPEADELPKFWEAPGDLSFLWQPDSFDVYKNLLEDEAKERGVDVEETIQKLVAEDDAFEDPAILDISKKVSVQKLYGYNLEKILDAPAYPTAPVNILGNARDIWSSNDLLNPSVRNGPSETPRQMGRSKAPSVGSRHSHINNTAATFENLRFLAEHSRPSQHTVSSRSPGAYVDPVLKPAHTQSFYDLPPKEVALSSSVIPERLSNSAVGSPTSAEKPYDQVPQNNHLKGVPFLKTVPPPMQLSFLPGHSLHPRTFIPDSRYATFQRMIMTTGSQPNGSPTFPFHGGVNIFQDPRSLQHLPAPGAAGLRAQPPFQIPTGMQFLRQPPVPSMFFDHRLARPPPVLFTSQLGSRAAAASFEATPRLPNLSAQFGVRDEKFGIDLQSDEQFDPTSGSWMTQYESVGVLLSHLRPLMVSNPYVQDYYFAVRWLRRMNTNHTKQLLSGGAPPFTCPPVMQMPSPVTFQNLIDPATHYHDVTLTRKFVMPFALVHSLNRLPSPNNSVLFEPVDEHISPTDGVSESQSNSKSPPEQTLSGHVDVVSSALGRVTRSNLHHPRIVAELSLSSALVENTADHGPKQKNINEDAHGDGVVEHFPGSHSSSQSISVMAVRRRRLLLARIERMFSLILNLDEVDVSLARVIVDNEMRTRLLLYRQSLVERLTRELFQSTDYAFWFIQTQSPSPSLSLASSEPSCCDLLTVRKGVQLFSSVSKHIPLTSLKLCLRELVLKFDDVYAAGASFTKEYHTQLYPSLRYAIYQMTDMEAFMLSCFPEATESLLSVDSVGPNLRAIITSQLGLSLVFCLLDACARLSTPDDPSNFIRYGAFFGYLIGTQPEADQVQPLESFPHLASIIPVYINPEHHAPLSSTHLDKLCQLIHGAPSQQEAGPRAASPSTSAPTISASSLNGFNGETISPVALSKRNDDPHRGSLAPVLAS</sequence>
<dbReference type="EMBL" id="JTDE01021654">
    <property type="protein sequence ID" value="KAF7232648.1"/>
    <property type="molecule type" value="Genomic_DNA"/>
</dbReference>
<comment type="subcellular location">
    <subcellularLocation>
        <location evidence="1">Cytoplasm</location>
        <location evidence="1">P-body</location>
    </subcellularLocation>
</comment>
<feature type="compositionally biased region" description="Polar residues" evidence="3">
    <location>
        <begin position="558"/>
        <end position="576"/>
    </location>
</feature>
<dbReference type="GO" id="GO:0000932">
    <property type="term" value="C:P-body"/>
    <property type="evidence" value="ECO:0007669"/>
    <property type="project" value="UniProtKB-SubCell"/>
</dbReference>
<dbReference type="GO" id="GO:0003723">
    <property type="term" value="F:RNA binding"/>
    <property type="evidence" value="ECO:0007669"/>
    <property type="project" value="TreeGrafter"/>
</dbReference>
<dbReference type="GO" id="GO:0000290">
    <property type="term" value="P:deadenylation-dependent decapping of nuclear-transcribed mRNA"/>
    <property type="evidence" value="ECO:0007669"/>
    <property type="project" value="InterPro"/>
</dbReference>
<evidence type="ECO:0000313" key="5">
    <source>
        <dbReference type="Proteomes" id="UP000822476"/>
    </source>
</evidence>
<keyword evidence="2" id="KW-0963">Cytoplasm</keyword>
<name>A0A8S9YC72_9TREM</name>
<evidence type="ECO:0000256" key="2">
    <source>
        <dbReference type="ARBA" id="ARBA00022490"/>
    </source>
</evidence>
<comment type="caution">
    <text evidence="4">The sequence shown here is derived from an EMBL/GenBank/DDBJ whole genome shotgun (WGS) entry which is preliminary data.</text>
</comment>
<dbReference type="AlphaFoldDB" id="A0A8S9YC72"/>
<reference evidence="4" key="1">
    <citation type="submission" date="2019-07" db="EMBL/GenBank/DDBJ databases">
        <title>Annotation for the trematode Paragonimus miyazaki's.</title>
        <authorList>
            <person name="Choi Y.-J."/>
        </authorList>
    </citation>
    <scope>NUCLEOTIDE SEQUENCE</scope>
    <source>
        <strain evidence="4">Japan</strain>
    </source>
</reference>
<feature type="region of interest" description="Disordered" evidence="3">
    <location>
        <begin position="922"/>
        <end position="976"/>
    </location>
</feature>
<dbReference type="OrthoDB" id="74835at2759"/>
<evidence type="ECO:0000313" key="4">
    <source>
        <dbReference type="EMBL" id="KAF7232648.1"/>
    </source>
</evidence>
<feature type="region of interest" description="Disordered" evidence="3">
    <location>
        <begin position="157"/>
        <end position="181"/>
    </location>
</feature>
<feature type="compositionally biased region" description="Polar residues" evidence="3">
    <location>
        <begin position="157"/>
        <end position="166"/>
    </location>
</feature>
<dbReference type="InterPro" id="IPR039900">
    <property type="entry name" value="Pat1-like"/>
</dbReference>
<dbReference type="PANTHER" id="PTHR21551:SF0">
    <property type="entry name" value="PROTEIN ASSOCIATED WITH TOPO II RELATED-1, ISOFORM A"/>
    <property type="match status" value="1"/>
</dbReference>
<dbReference type="GO" id="GO:0033962">
    <property type="term" value="P:P-body assembly"/>
    <property type="evidence" value="ECO:0007669"/>
    <property type="project" value="TreeGrafter"/>
</dbReference>